<dbReference type="GO" id="GO:0003723">
    <property type="term" value="F:RNA binding"/>
    <property type="evidence" value="ECO:0007669"/>
    <property type="project" value="UniProtKB-UniRule"/>
</dbReference>
<gene>
    <name evidence="6" type="ORF">BCR33DRAFT_125925</name>
</gene>
<evidence type="ECO:0000259" key="5">
    <source>
        <dbReference type="PROSITE" id="PS50102"/>
    </source>
</evidence>
<dbReference type="SMART" id="SM00360">
    <property type="entry name" value="RRM"/>
    <property type="match status" value="2"/>
</dbReference>
<evidence type="ECO:0000256" key="4">
    <source>
        <dbReference type="SAM" id="SignalP"/>
    </source>
</evidence>
<protein>
    <submittedName>
        <fullName evidence="6">RNA-binding domain-containing protein</fullName>
    </submittedName>
</protein>
<dbReference type="STRING" id="329046.A0A1Y2CJ44"/>
<dbReference type="InterPro" id="IPR000504">
    <property type="entry name" value="RRM_dom"/>
</dbReference>
<reference evidence="6 7" key="1">
    <citation type="submission" date="2016-07" db="EMBL/GenBank/DDBJ databases">
        <title>Pervasive Adenine N6-methylation of Active Genes in Fungi.</title>
        <authorList>
            <consortium name="DOE Joint Genome Institute"/>
            <person name="Mondo S.J."/>
            <person name="Dannebaum R.O."/>
            <person name="Kuo R.C."/>
            <person name="Labutti K."/>
            <person name="Haridas S."/>
            <person name="Kuo A."/>
            <person name="Salamov A."/>
            <person name="Ahrendt S.R."/>
            <person name="Lipzen A."/>
            <person name="Sullivan W."/>
            <person name="Andreopoulos W.B."/>
            <person name="Clum A."/>
            <person name="Lindquist E."/>
            <person name="Daum C."/>
            <person name="Ramamoorthy G.K."/>
            <person name="Gryganskyi A."/>
            <person name="Culley D."/>
            <person name="Magnuson J.K."/>
            <person name="James T.Y."/>
            <person name="O'Malley M.A."/>
            <person name="Stajich J.E."/>
            <person name="Spatafora J.W."/>
            <person name="Visel A."/>
            <person name="Grigoriev I.V."/>
        </authorList>
    </citation>
    <scope>NUCLEOTIDE SEQUENCE [LARGE SCALE GENOMIC DNA]</scope>
    <source>
        <strain evidence="6 7">JEL800</strain>
    </source>
</reference>
<evidence type="ECO:0000313" key="6">
    <source>
        <dbReference type="EMBL" id="ORY46325.1"/>
    </source>
</evidence>
<keyword evidence="1 2" id="KW-0694">RNA-binding</keyword>
<evidence type="ECO:0000256" key="3">
    <source>
        <dbReference type="SAM" id="MobiDB-lite"/>
    </source>
</evidence>
<dbReference type="OrthoDB" id="439808at2759"/>
<feature type="compositionally biased region" description="Gly residues" evidence="3">
    <location>
        <begin position="177"/>
        <end position="204"/>
    </location>
</feature>
<feature type="signal peptide" evidence="4">
    <location>
        <begin position="1"/>
        <end position="16"/>
    </location>
</feature>
<name>A0A1Y2CJ44_9FUNG</name>
<dbReference type="Pfam" id="PF00076">
    <property type="entry name" value="RRM_1"/>
    <property type="match status" value="2"/>
</dbReference>
<dbReference type="Gene3D" id="3.30.70.330">
    <property type="match status" value="2"/>
</dbReference>
<feature type="domain" description="RRM" evidence="5">
    <location>
        <begin position="1"/>
        <end position="68"/>
    </location>
</feature>
<dbReference type="InterPro" id="IPR035979">
    <property type="entry name" value="RBD_domain_sf"/>
</dbReference>
<dbReference type="AlphaFoldDB" id="A0A1Y2CJ44"/>
<dbReference type="PROSITE" id="PS50102">
    <property type="entry name" value="RRM"/>
    <property type="match status" value="2"/>
</dbReference>
<feature type="region of interest" description="Disordered" evidence="3">
    <location>
        <begin position="169"/>
        <end position="223"/>
    </location>
</feature>
<dbReference type="EMBL" id="MCGO01000016">
    <property type="protein sequence ID" value="ORY46325.1"/>
    <property type="molecule type" value="Genomic_DNA"/>
</dbReference>
<dbReference type="InterPro" id="IPR012677">
    <property type="entry name" value="Nucleotide-bd_a/b_plait_sf"/>
</dbReference>
<dbReference type="PANTHER" id="PTHR48027">
    <property type="entry name" value="HETEROGENEOUS NUCLEAR RIBONUCLEOPROTEIN 87F-RELATED"/>
    <property type="match status" value="1"/>
</dbReference>
<dbReference type="InterPro" id="IPR052462">
    <property type="entry name" value="SLIRP/GR-RBP-like"/>
</dbReference>
<evidence type="ECO:0000313" key="7">
    <source>
        <dbReference type="Proteomes" id="UP000193642"/>
    </source>
</evidence>
<feature type="domain" description="RRM" evidence="5">
    <location>
        <begin position="94"/>
        <end position="172"/>
    </location>
</feature>
<sequence length="223" mass="23719">MPMRIWLLLTLRNVERFLLSVSSPTKNLAERRVFGYVEFADAESAKNALKMHETELDGRAIRVDLSIQKERAEKKSFNNKNSFTPSAPTSAPADTLFVGNMSFNAHVDGLKELFGEYGNVTSVRIPTDRETGAVKGFGYVSFSSVDEAKAALEALNGVDYEGRGLRLDYSTPRDNAGGAGGARGGRGGGRGGFGGRGGGRGGFGAPSRGGFSAQPAGKKITFD</sequence>
<keyword evidence="7" id="KW-1185">Reference proteome</keyword>
<evidence type="ECO:0000256" key="1">
    <source>
        <dbReference type="ARBA" id="ARBA00022884"/>
    </source>
</evidence>
<accession>A0A1Y2CJ44</accession>
<proteinExistence type="predicted"/>
<comment type="caution">
    <text evidence="6">The sequence shown here is derived from an EMBL/GenBank/DDBJ whole genome shotgun (WGS) entry which is preliminary data.</text>
</comment>
<organism evidence="6 7">
    <name type="scientific">Rhizoclosmatium globosum</name>
    <dbReference type="NCBI Taxonomy" id="329046"/>
    <lineage>
        <taxon>Eukaryota</taxon>
        <taxon>Fungi</taxon>
        <taxon>Fungi incertae sedis</taxon>
        <taxon>Chytridiomycota</taxon>
        <taxon>Chytridiomycota incertae sedis</taxon>
        <taxon>Chytridiomycetes</taxon>
        <taxon>Chytridiales</taxon>
        <taxon>Chytriomycetaceae</taxon>
        <taxon>Rhizoclosmatium</taxon>
    </lineage>
</organism>
<feature type="chain" id="PRO_5010997871" evidence="4">
    <location>
        <begin position="17"/>
        <end position="223"/>
    </location>
</feature>
<evidence type="ECO:0000256" key="2">
    <source>
        <dbReference type="PROSITE-ProRule" id="PRU00176"/>
    </source>
</evidence>
<dbReference type="Proteomes" id="UP000193642">
    <property type="component" value="Unassembled WGS sequence"/>
</dbReference>
<dbReference type="SUPFAM" id="SSF54928">
    <property type="entry name" value="RNA-binding domain, RBD"/>
    <property type="match status" value="2"/>
</dbReference>
<keyword evidence="4" id="KW-0732">Signal</keyword>